<dbReference type="Proteomes" id="UP000190080">
    <property type="component" value="Unassembled WGS sequence"/>
</dbReference>
<evidence type="ECO:0000313" key="10">
    <source>
        <dbReference type="Proteomes" id="UP000190080"/>
    </source>
</evidence>
<dbReference type="EMBL" id="MZGV01000008">
    <property type="protein sequence ID" value="OPJ63547.1"/>
    <property type="molecule type" value="Genomic_DNA"/>
</dbReference>
<keyword evidence="3" id="KW-0472">Membrane</keyword>
<dbReference type="PIRSF" id="PIRSF002854">
    <property type="entry name" value="MetQ"/>
    <property type="match status" value="1"/>
</dbReference>
<reference evidence="9 10" key="1">
    <citation type="submission" date="2017-03" db="EMBL/GenBank/DDBJ databases">
        <title>Genome sequence of Clostridium oryzae DSM 28571.</title>
        <authorList>
            <person name="Poehlein A."/>
            <person name="Daniel R."/>
        </authorList>
    </citation>
    <scope>NUCLEOTIDE SEQUENCE [LARGE SCALE GENOMIC DNA]</scope>
    <source>
        <strain evidence="9 10">DSM 28571</strain>
    </source>
</reference>
<dbReference type="CDD" id="cd13597">
    <property type="entry name" value="PBP2_lipoprotein_Tp32"/>
    <property type="match status" value="1"/>
</dbReference>
<dbReference type="Pfam" id="PF03180">
    <property type="entry name" value="Lipoprotein_9"/>
    <property type="match status" value="1"/>
</dbReference>
<dbReference type="GO" id="GO:0016020">
    <property type="term" value="C:membrane"/>
    <property type="evidence" value="ECO:0007669"/>
    <property type="project" value="UniProtKB-SubCell"/>
</dbReference>
<proteinExistence type="inferred from homology"/>
<comment type="subcellular location">
    <subcellularLocation>
        <location evidence="1">Membrane</location>
        <topology evidence="1">Lipid-anchor</topology>
    </subcellularLocation>
</comment>
<name>A0A1V4IVV3_9CLOT</name>
<dbReference type="AlphaFoldDB" id="A0A1V4IVV3"/>
<feature type="chain" id="PRO_5039332037" description="Lipoprotein" evidence="8">
    <location>
        <begin position="24"/>
        <end position="272"/>
    </location>
</feature>
<evidence type="ECO:0000256" key="2">
    <source>
        <dbReference type="ARBA" id="ARBA00022729"/>
    </source>
</evidence>
<evidence type="ECO:0000256" key="1">
    <source>
        <dbReference type="ARBA" id="ARBA00004635"/>
    </source>
</evidence>
<dbReference type="STRING" id="1450648.CLORY_10550"/>
<keyword evidence="5 6" id="KW-0449">Lipoprotein</keyword>
<dbReference type="OrthoDB" id="9812878at2"/>
<dbReference type="Gene3D" id="3.40.190.10">
    <property type="entry name" value="Periplasmic binding protein-like II"/>
    <property type="match status" value="2"/>
</dbReference>
<comment type="caution">
    <text evidence="9">The sequence shown here is derived from an EMBL/GenBank/DDBJ whole genome shotgun (WGS) entry which is preliminary data.</text>
</comment>
<evidence type="ECO:0000313" key="9">
    <source>
        <dbReference type="EMBL" id="OPJ63547.1"/>
    </source>
</evidence>
<evidence type="ECO:0000256" key="5">
    <source>
        <dbReference type="ARBA" id="ARBA00023288"/>
    </source>
</evidence>
<keyword evidence="4" id="KW-0564">Palmitate</keyword>
<dbReference type="PANTHER" id="PTHR30429">
    <property type="entry name" value="D-METHIONINE-BINDING LIPOPROTEIN METQ"/>
    <property type="match status" value="1"/>
</dbReference>
<dbReference type="SUPFAM" id="SSF53850">
    <property type="entry name" value="Periplasmic binding protein-like II"/>
    <property type="match status" value="1"/>
</dbReference>
<organism evidence="9 10">
    <name type="scientific">Clostridium oryzae</name>
    <dbReference type="NCBI Taxonomy" id="1450648"/>
    <lineage>
        <taxon>Bacteria</taxon>
        <taxon>Bacillati</taxon>
        <taxon>Bacillota</taxon>
        <taxon>Clostridia</taxon>
        <taxon>Eubacteriales</taxon>
        <taxon>Clostridiaceae</taxon>
        <taxon>Clostridium</taxon>
    </lineage>
</organism>
<gene>
    <name evidence="9" type="primary">metQ</name>
    <name evidence="9" type="ORF">CLORY_10550</name>
</gene>
<dbReference type="InterPro" id="IPR004872">
    <property type="entry name" value="Lipoprotein_NlpA"/>
</dbReference>
<dbReference type="RefSeq" id="WP_079422481.1">
    <property type="nucleotide sequence ID" value="NZ_MZGV01000008.1"/>
</dbReference>
<accession>A0A1V4IVV3</accession>
<feature type="lipid moiety-binding region" description="S-diacylglycerol cysteine" evidence="7">
    <location>
        <position position="22"/>
    </location>
</feature>
<sequence length="272" mass="30076">MKKNIIRTVTTIILATLAFTGCAKGNAQKTKNGLKVLTVGAVATPHAEILNFVKPELKKEGIELEVKVFDDSSQLNPALNDKQIDANYFQHKPYLDSVASEKGYKFAVAGNIHVEPIGFYSKKIKKISELKDGATIAIPNDASNEYRVLLLFQKQGLIKVKKGASSKNATINDIAENPKHLKIKEIDAYQIPRALNDIDGGVINTNIVLQSKLDPNSALFREDKDSPYANIIAVRKGDENRSDIKKLIKALQSEKVRNFIEKKYKGSVVPAF</sequence>
<keyword evidence="2 8" id="KW-0732">Signal</keyword>
<dbReference type="PROSITE" id="PS51257">
    <property type="entry name" value="PROKAR_LIPOPROTEIN"/>
    <property type="match status" value="1"/>
</dbReference>
<protein>
    <recommendedName>
        <fullName evidence="6">Lipoprotein</fullName>
    </recommendedName>
</protein>
<evidence type="ECO:0000256" key="7">
    <source>
        <dbReference type="PIRSR" id="PIRSR002854-1"/>
    </source>
</evidence>
<evidence type="ECO:0000256" key="8">
    <source>
        <dbReference type="SAM" id="SignalP"/>
    </source>
</evidence>
<dbReference type="PANTHER" id="PTHR30429:SF0">
    <property type="entry name" value="METHIONINE-BINDING LIPOPROTEIN METQ"/>
    <property type="match status" value="1"/>
</dbReference>
<evidence type="ECO:0000256" key="6">
    <source>
        <dbReference type="PIRNR" id="PIRNR002854"/>
    </source>
</evidence>
<feature type="signal peptide" evidence="8">
    <location>
        <begin position="1"/>
        <end position="23"/>
    </location>
</feature>
<comment type="similarity">
    <text evidence="6">Belongs to the nlpA lipoprotein family.</text>
</comment>
<evidence type="ECO:0000256" key="4">
    <source>
        <dbReference type="ARBA" id="ARBA00023139"/>
    </source>
</evidence>
<evidence type="ECO:0000256" key="3">
    <source>
        <dbReference type="ARBA" id="ARBA00023136"/>
    </source>
</evidence>
<keyword evidence="10" id="KW-1185">Reference proteome</keyword>